<proteinExistence type="predicted"/>
<feature type="region of interest" description="Disordered" evidence="1">
    <location>
        <begin position="134"/>
        <end position="294"/>
    </location>
</feature>
<feature type="compositionally biased region" description="Polar residues" evidence="1">
    <location>
        <begin position="46"/>
        <end position="59"/>
    </location>
</feature>
<feature type="compositionally biased region" description="Low complexity" evidence="1">
    <location>
        <begin position="136"/>
        <end position="145"/>
    </location>
</feature>
<dbReference type="InterPro" id="IPR032675">
    <property type="entry name" value="LRR_dom_sf"/>
</dbReference>
<evidence type="ECO:0000313" key="3">
    <source>
        <dbReference type="Proteomes" id="UP000697127"/>
    </source>
</evidence>
<dbReference type="Gene3D" id="3.80.10.10">
    <property type="entry name" value="Ribonuclease Inhibitor"/>
    <property type="match status" value="1"/>
</dbReference>
<feature type="region of interest" description="Disordered" evidence="1">
    <location>
        <begin position="536"/>
        <end position="619"/>
    </location>
</feature>
<dbReference type="Proteomes" id="UP000697127">
    <property type="component" value="Unassembled WGS sequence"/>
</dbReference>
<comment type="caution">
    <text evidence="2">The sequence shown here is derived from an EMBL/GenBank/DDBJ whole genome shotgun (WGS) entry which is preliminary data.</text>
</comment>
<evidence type="ECO:0000313" key="2">
    <source>
        <dbReference type="EMBL" id="KAG0688480.1"/>
    </source>
</evidence>
<feature type="region of interest" description="Disordered" evidence="1">
    <location>
        <begin position="46"/>
        <end position="76"/>
    </location>
</feature>
<feature type="compositionally biased region" description="Polar residues" evidence="1">
    <location>
        <begin position="146"/>
        <end position="156"/>
    </location>
</feature>
<dbReference type="EMBL" id="PUHW01000148">
    <property type="protein sequence ID" value="KAG0688480.1"/>
    <property type="molecule type" value="Genomic_DNA"/>
</dbReference>
<feature type="compositionally biased region" description="Low complexity" evidence="1">
    <location>
        <begin position="60"/>
        <end position="76"/>
    </location>
</feature>
<organism evidence="2 3">
    <name type="scientific">Pichia californica</name>
    <dbReference type="NCBI Taxonomy" id="460514"/>
    <lineage>
        <taxon>Eukaryota</taxon>
        <taxon>Fungi</taxon>
        <taxon>Dikarya</taxon>
        <taxon>Ascomycota</taxon>
        <taxon>Saccharomycotina</taxon>
        <taxon>Pichiomycetes</taxon>
        <taxon>Pichiales</taxon>
        <taxon>Pichiaceae</taxon>
        <taxon>Pichia</taxon>
    </lineage>
</organism>
<keyword evidence="3" id="KW-1185">Reference proteome</keyword>
<sequence length="1303" mass="146177">MSAAAKDSDLQHDKLRKRLEEELSFVKSSSDSTDYDWFLRSNSLKQPHHNITNTSTTIDASNTSSTPSSAPIANSSSTTNILTHVTPLKSPTLATANNTKALPTLTLSNPNDPYFLVNLSRSRTADAKLIRPISRTSTNSSNSNTALHRTSTNVDTSDIGRSRNKKPYTPLVSNSTPLSPPTEKKKKGFFKKIFGSKSDDSKPDASIYKTTSHVSIPSHPTSNPISRTTSRTEPSISRTQTGTYAEPSTTKLTSPTVSRPTSPQQTPISRSNTITRASASSKSRSSSFVSGEKPQFFKPTPIKLDKVDPLTLAEQYKDVDPQLSSYINELEKSNSTIEDRKIKDEKLDYNFIYSPAGIDSIKYNPDEIPDHPDIPKLPSSFSRHPRFGGSIEKELFLKQRKEREEKENSMFGSLLHKTKTTTPESLFYSGMINESDDTPPFSFEPLKYAPPPPRIDRRPPLETFDVIKPMKKVAFATTTFVTDPPQQIPSRNPRKGNVEICANGELIIHKIDPQEKLNAATGIVVGGSGPLRLISEPNPDVKNAETSNLQIDVPNVATTKTTTSNDSSSSSNQDSSTPAPPEMKPSSSTMSVSSVTTQDQTIKSEDRALAAQKAREHHEGLENIDLQKESLKIDKPMVKRKKQMEKPVVTLKLDELYTRCCHLREILPIPATLKQIPKGSTDPIPYLHLRNPRPSMIEILSFTDFIRIAPIICVSLDGVSLTREMFRIILSSLLYKRYLEKLSLRNTSIDEEGWKMLCLFLSMNKALRKLDITQCLTLDVNTQRIKKKSKPATENRMVSNINDRSDENWALLTASLIYRGGIDEMILTGCKIPDLKLFSNLLNLALVKTHKIGLSFNDLSLQHCYVVARWLESNPTIIGIDLAYNDLSSKLKPFIDYANDREDTNNLVMLSLNSCNLLDCEETNTFFNVISKLPRLQYLDISGNDKLMKTFINKLSIYLPLFHNLARLNIDNNKLNEKSLVRFLETVPLIPNLNYLSITGNEMNDTVAEALCKALRSSKTLYSVIFDETLVSSEFQEKIGLLTMRNVERQLYKKHDIKGERKSFFDTISDNDKESIKKDLGLAKDESFIDALYDLIKAKNVDDAKLDKFLVVIGNIRSHIKQLIQDLINSNVKNELNIQGKEVLIRLMTMNASMEKGLELINNKKLNSLRNDKNSFDLSKYEALAKTHFERGTEVNPLDEIIKDIKANGTNNCENLKSIIMSTNDPYNMISMLKSCKANNINISDLFLKKYSDAPLDVDIDDDDASIDSIEIEATNEDTTNEDNKILKIYDLILKDLITQSKA</sequence>
<dbReference type="SUPFAM" id="SSF52047">
    <property type="entry name" value="RNI-like"/>
    <property type="match status" value="1"/>
</dbReference>
<evidence type="ECO:0000256" key="1">
    <source>
        <dbReference type="SAM" id="MobiDB-lite"/>
    </source>
</evidence>
<feature type="compositionally biased region" description="Low complexity" evidence="1">
    <location>
        <begin position="558"/>
        <end position="577"/>
    </location>
</feature>
<gene>
    <name evidence="2" type="ORF">C6P40_000917</name>
</gene>
<feature type="compositionally biased region" description="Low complexity" evidence="1">
    <location>
        <begin position="586"/>
        <end position="597"/>
    </location>
</feature>
<feature type="compositionally biased region" description="Basic and acidic residues" evidence="1">
    <location>
        <begin position="602"/>
        <end position="619"/>
    </location>
</feature>
<protein>
    <submittedName>
        <fullName evidence="2">Uncharacterized protein</fullName>
    </submittedName>
</protein>
<name>A0A9P6WJZ0_9ASCO</name>
<reference evidence="2" key="1">
    <citation type="submission" date="2020-11" db="EMBL/GenBank/DDBJ databases">
        <title>Kefir isolates.</title>
        <authorList>
            <person name="Marcisauskas S."/>
            <person name="Kim Y."/>
            <person name="Blasche S."/>
        </authorList>
    </citation>
    <scope>NUCLEOTIDE SEQUENCE</scope>
    <source>
        <strain evidence="2">Olga-1</strain>
    </source>
</reference>
<accession>A0A9P6WJZ0</accession>
<feature type="compositionally biased region" description="Polar residues" evidence="1">
    <location>
        <begin position="208"/>
        <end position="275"/>
    </location>
</feature>
<feature type="compositionally biased region" description="Low complexity" evidence="1">
    <location>
        <begin position="276"/>
        <end position="287"/>
    </location>
</feature>